<dbReference type="AlphaFoldDB" id="A0A9Q4EX22"/>
<organism evidence="2 3">
    <name type="scientific">Mediterraneibacter gnavus</name>
    <name type="common">Ruminococcus gnavus</name>
    <dbReference type="NCBI Taxonomy" id="33038"/>
    <lineage>
        <taxon>Bacteria</taxon>
        <taxon>Bacillati</taxon>
        <taxon>Bacillota</taxon>
        <taxon>Clostridia</taxon>
        <taxon>Lachnospirales</taxon>
        <taxon>Lachnospiraceae</taxon>
        <taxon>Mediterraneibacter</taxon>
    </lineage>
</organism>
<protein>
    <submittedName>
        <fullName evidence="2">Uncharacterized protein</fullName>
    </submittedName>
</protein>
<reference evidence="2" key="1">
    <citation type="submission" date="2022-11" db="EMBL/GenBank/DDBJ databases">
        <title>Temperate bacteriophages infecting mucin-degrading bacterium Ruminococcus gnavus from the human gut.</title>
        <authorList>
            <person name="Buttimer C."/>
        </authorList>
    </citation>
    <scope>NUCLEOTIDE SEQUENCE</scope>
    <source>
        <strain evidence="2">CCUG 49994</strain>
    </source>
</reference>
<proteinExistence type="predicted"/>
<evidence type="ECO:0000313" key="2">
    <source>
        <dbReference type="EMBL" id="MCZ0666546.1"/>
    </source>
</evidence>
<feature type="transmembrane region" description="Helical" evidence="1">
    <location>
        <begin position="6"/>
        <end position="23"/>
    </location>
</feature>
<accession>A0A9Q4EX22</accession>
<keyword evidence="1" id="KW-1133">Transmembrane helix</keyword>
<keyword evidence="1" id="KW-0472">Membrane</keyword>
<name>A0A9Q4EX22_MEDGN</name>
<comment type="caution">
    <text evidence="2">The sequence shown here is derived from an EMBL/GenBank/DDBJ whole genome shotgun (WGS) entry which is preliminary data.</text>
</comment>
<dbReference type="Proteomes" id="UP001079535">
    <property type="component" value="Unassembled WGS sequence"/>
</dbReference>
<keyword evidence="1" id="KW-0812">Transmembrane</keyword>
<evidence type="ECO:0000256" key="1">
    <source>
        <dbReference type="SAM" id="Phobius"/>
    </source>
</evidence>
<dbReference type="EMBL" id="JAPRAY010000003">
    <property type="protein sequence ID" value="MCZ0666546.1"/>
    <property type="molecule type" value="Genomic_DNA"/>
</dbReference>
<gene>
    <name evidence="2" type="ORF">OZZ17_03220</name>
</gene>
<dbReference type="RefSeq" id="WP_268803362.1">
    <property type="nucleotide sequence ID" value="NZ_JAPRAY010000003.1"/>
</dbReference>
<evidence type="ECO:0000313" key="3">
    <source>
        <dbReference type="Proteomes" id="UP001079535"/>
    </source>
</evidence>
<sequence>MMKRKILYIGAVAIISFTTFIIGRNSVENTPKQAQETVAEMPETYIDTEEIESVTIGTEGFELNFSDGTGYYIETDVAPDSGYINVNDIKGWETWNDDEKVYLSVGDWIISKEPYTTNTKAERME</sequence>